<feature type="transmembrane region" description="Helical" evidence="6">
    <location>
        <begin position="63"/>
        <end position="81"/>
    </location>
</feature>
<reference evidence="7 8" key="1">
    <citation type="submission" date="2016-10" db="EMBL/GenBank/DDBJ databases">
        <authorList>
            <person name="de Groot N.N."/>
        </authorList>
    </citation>
    <scope>NUCLEOTIDE SEQUENCE [LARGE SCALE GENOMIC DNA]</scope>
    <source>
        <strain evidence="7 8">DSM 27842</strain>
    </source>
</reference>
<dbReference type="AlphaFoldDB" id="A0A1H8QV04"/>
<keyword evidence="4 6" id="KW-1133">Transmembrane helix</keyword>
<protein>
    <submittedName>
        <fullName evidence="7">Lipopolysaccharide export LptBFGC system, permease protein LptF</fullName>
    </submittedName>
</protein>
<dbReference type="EMBL" id="FODS01000007">
    <property type="protein sequence ID" value="SEO57748.1"/>
    <property type="molecule type" value="Genomic_DNA"/>
</dbReference>
<accession>A0A1H8QV04</accession>
<keyword evidence="5 6" id="KW-0472">Membrane</keyword>
<name>A0A1H8QV04_9RHOB</name>
<feature type="transmembrane region" description="Helical" evidence="6">
    <location>
        <begin position="339"/>
        <end position="357"/>
    </location>
</feature>
<gene>
    <name evidence="7" type="ORF">SAMN04490248_10749</name>
</gene>
<feature type="transmembrane region" description="Helical" evidence="6">
    <location>
        <begin position="101"/>
        <end position="125"/>
    </location>
</feature>
<dbReference type="GO" id="GO:0043190">
    <property type="term" value="C:ATP-binding cassette (ABC) transporter complex"/>
    <property type="evidence" value="ECO:0007669"/>
    <property type="project" value="TreeGrafter"/>
</dbReference>
<evidence type="ECO:0000256" key="6">
    <source>
        <dbReference type="SAM" id="Phobius"/>
    </source>
</evidence>
<comment type="subcellular location">
    <subcellularLocation>
        <location evidence="1">Cell membrane</location>
        <topology evidence="1">Multi-pass membrane protein</topology>
    </subcellularLocation>
</comment>
<dbReference type="Pfam" id="PF03739">
    <property type="entry name" value="LptF_LptG"/>
    <property type="match status" value="1"/>
</dbReference>
<keyword evidence="2" id="KW-1003">Cell membrane</keyword>
<sequence>MRPLGPVFRILSRPALLRLLAILVMVEAVFIAESFTTLMEQALRYDGNAFDVLRLLGFRAPEILDIALALGLLIALHFTVSDARRRGELIILATAGVRWTQVIWFALTLGACGTALSLLTAGHVVPAARYGERIAVAELQARHVVDQILRPGPRSTIQTFGGTTFIATDPLTDGQERGQLFVFTPRSGGPWRASLSQDWTITGPDEDGAHDIRLSTFRAYEANPEQASPINVISARNAAFSFRLDDLVPEPDRRLEPGETPIRLRAIAPDDRRRAGEMLARAVLVPAAALWALVAVVAGGGGPGRIVALPLAAALVLGYDVAGRALVGEAATLLPALPVVLLCVLAYILPPLTWLLARGEAIMTPPRGS</sequence>
<dbReference type="STRING" id="569882.SAMN04490248_10749"/>
<feature type="transmembrane region" description="Helical" evidence="6">
    <location>
        <begin position="282"/>
        <end position="300"/>
    </location>
</feature>
<feature type="transmembrane region" description="Helical" evidence="6">
    <location>
        <begin position="306"/>
        <end position="327"/>
    </location>
</feature>
<dbReference type="Proteomes" id="UP000198893">
    <property type="component" value="Unassembled WGS sequence"/>
</dbReference>
<dbReference type="PANTHER" id="PTHR33529">
    <property type="entry name" value="SLR0882 PROTEIN-RELATED"/>
    <property type="match status" value="1"/>
</dbReference>
<evidence type="ECO:0000313" key="7">
    <source>
        <dbReference type="EMBL" id="SEO57748.1"/>
    </source>
</evidence>
<dbReference type="GO" id="GO:0015920">
    <property type="term" value="P:lipopolysaccharide transport"/>
    <property type="evidence" value="ECO:0007669"/>
    <property type="project" value="TreeGrafter"/>
</dbReference>
<feature type="transmembrane region" description="Helical" evidence="6">
    <location>
        <begin position="15"/>
        <end position="35"/>
    </location>
</feature>
<evidence type="ECO:0000256" key="2">
    <source>
        <dbReference type="ARBA" id="ARBA00022475"/>
    </source>
</evidence>
<evidence type="ECO:0000256" key="3">
    <source>
        <dbReference type="ARBA" id="ARBA00022692"/>
    </source>
</evidence>
<dbReference type="PANTHER" id="PTHR33529:SF2">
    <property type="entry name" value="LIPOPOLYSACCHARIDE EXPORT SYSTEM PERMEASE PROTEIN LPTG"/>
    <property type="match status" value="1"/>
</dbReference>
<evidence type="ECO:0000256" key="5">
    <source>
        <dbReference type="ARBA" id="ARBA00023136"/>
    </source>
</evidence>
<keyword evidence="8" id="KW-1185">Reference proteome</keyword>
<evidence type="ECO:0000256" key="1">
    <source>
        <dbReference type="ARBA" id="ARBA00004651"/>
    </source>
</evidence>
<dbReference type="OrthoDB" id="7844164at2"/>
<dbReference type="RefSeq" id="WP_139196136.1">
    <property type="nucleotide sequence ID" value="NZ_FODS01000007.1"/>
</dbReference>
<dbReference type="InterPro" id="IPR005495">
    <property type="entry name" value="LptG/LptF_permease"/>
</dbReference>
<evidence type="ECO:0000313" key="8">
    <source>
        <dbReference type="Proteomes" id="UP000198893"/>
    </source>
</evidence>
<organism evidence="7 8">
    <name type="scientific">Salinihabitans flavidus</name>
    <dbReference type="NCBI Taxonomy" id="569882"/>
    <lineage>
        <taxon>Bacteria</taxon>
        <taxon>Pseudomonadati</taxon>
        <taxon>Pseudomonadota</taxon>
        <taxon>Alphaproteobacteria</taxon>
        <taxon>Rhodobacterales</taxon>
        <taxon>Roseobacteraceae</taxon>
        <taxon>Salinihabitans</taxon>
    </lineage>
</organism>
<keyword evidence="3 6" id="KW-0812">Transmembrane</keyword>
<proteinExistence type="predicted"/>
<evidence type="ECO:0000256" key="4">
    <source>
        <dbReference type="ARBA" id="ARBA00022989"/>
    </source>
</evidence>